<keyword evidence="2" id="KW-1185">Reference proteome</keyword>
<comment type="caution">
    <text evidence="1">The sequence shown here is derived from an EMBL/GenBank/DDBJ whole genome shotgun (WGS) entry which is preliminary data.</text>
</comment>
<proteinExistence type="predicted"/>
<evidence type="ECO:0000313" key="1">
    <source>
        <dbReference type="EMBL" id="KAJ9107320.1"/>
    </source>
</evidence>
<name>A0ACC2W6F8_9TREE</name>
<dbReference type="Proteomes" id="UP001227268">
    <property type="component" value="Unassembled WGS sequence"/>
</dbReference>
<gene>
    <name evidence="1" type="ORF">QFC21_000770</name>
</gene>
<sequence length="336" mass="37349">MSISFDDSESYSRPAVQQPPNPLIYLDSQALLVEDVDEEIFDLYANIAGHREQATSANTGLGFVSSLDDVYQVEFELGPARKVPPSQYDKSSSKISHRSRHTNKLSRTEPPAATKTVTAEIAQDLNSLRNRKGDTGSIIWRSRYECLPCTSLISSSHHRSTSLFLAKQILQQYYYPVPSTPTSVSKEHAASAKVLELGAGTGVLGILLHQLFGTWTATDQYDHLKLIARNIKSNGCAPNLQVEEVDWADVHERWVKGNGKASYAKEINDNNRADTREQYDLIVAVDCIYNEALIPPFVSTLEYYTAKGKTVVLVVCELRSVEVVTLLVISHSVQFL</sequence>
<reference evidence="1" key="1">
    <citation type="submission" date="2023-04" db="EMBL/GenBank/DDBJ databases">
        <title>Draft Genome sequencing of Naganishia species isolated from polar environments using Oxford Nanopore Technology.</title>
        <authorList>
            <person name="Leo P."/>
            <person name="Venkateswaran K."/>
        </authorList>
    </citation>
    <scope>NUCLEOTIDE SEQUENCE</scope>
    <source>
        <strain evidence="1">MNA-CCFEE 5423</strain>
    </source>
</reference>
<dbReference type="EMBL" id="JASBWT010000002">
    <property type="protein sequence ID" value="KAJ9107320.1"/>
    <property type="molecule type" value="Genomic_DNA"/>
</dbReference>
<accession>A0ACC2W6F8</accession>
<protein>
    <submittedName>
        <fullName evidence="1">Uncharacterized protein</fullName>
    </submittedName>
</protein>
<evidence type="ECO:0000313" key="2">
    <source>
        <dbReference type="Proteomes" id="UP001227268"/>
    </source>
</evidence>
<organism evidence="1 2">
    <name type="scientific">Naganishia friedmannii</name>
    <dbReference type="NCBI Taxonomy" id="89922"/>
    <lineage>
        <taxon>Eukaryota</taxon>
        <taxon>Fungi</taxon>
        <taxon>Dikarya</taxon>
        <taxon>Basidiomycota</taxon>
        <taxon>Agaricomycotina</taxon>
        <taxon>Tremellomycetes</taxon>
        <taxon>Filobasidiales</taxon>
        <taxon>Filobasidiaceae</taxon>
        <taxon>Naganishia</taxon>
    </lineage>
</organism>